<feature type="region of interest" description="Disordered" evidence="1">
    <location>
        <begin position="1"/>
        <end position="26"/>
    </location>
</feature>
<protein>
    <submittedName>
        <fullName evidence="2">Uncharacterized protein</fullName>
    </submittedName>
</protein>
<evidence type="ECO:0000256" key="1">
    <source>
        <dbReference type="SAM" id="MobiDB-lite"/>
    </source>
</evidence>
<keyword evidence="3" id="KW-1185">Reference proteome</keyword>
<organism evidence="2 3">
    <name type="scientific">Microbacterium terregens</name>
    <dbReference type="NCBI Taxonomy" id="69363"/>
    <lineage>
        <taxon>Bacteria</taxon>
        <taxon>Bacillati</taxon>
        <taxon>Actinomycetota</taxon>
        <taxon>Actinomycetes</taxon>
        <taxon>Micrococcales</taxon>
        <taxon>Microbacteriaceae</taxon>
        <taxon>Microbacterium</taxon>
    </lineage>
</organism>
<evidence type="ECO:0000313" key="2">
    <source>
        <dbReference type="EMBL" id="MFB9647204.1"/>
    </source>
</evidence>
<accession>A0ABV5T3N0</accession>
<proteinExistence type="predicted"/>
<feature type="non-terminal residue" evidence="2">
    <location>
        <position position="1"/>
    </location>
</feature>
<dbReference type="EMBL" id="JBHMBE010000009">
    <property type="protein sequence ID" value="MFB9647204.1"/>
    <property type="molecule type" value="Genomic_DNA"/>
</dbReference>
<reference evidence="2 3" key="1">
    <citation type="submission" date="2024-09" db="EMBL/GenBank/DDBJ databases">
        <authorList>
            <person name="Sun Q."/>
            <person name="Mori K."/>
        </authorList>
    </citation>
    <scope>NUCLEOTIDE SEQUENCE [LARGE SCALE GENOMIC DNA]</scope>
    <source>
        <strain evidence="2 3">JCM 1342</strain>
    </source>
</reference>
<gene>
    <name evidence="2" type="ORF">ACFFPJ_15520</name>
</gene>
<evidence type="ECO:0000313" key="3">
    <source>
        <dbReference type="Proteomes" id="UP001589611"/>
    </source>
</evidence>
<dbReference type="Proteomes" id="UP001589611">
    <property type="component" value="Unassembled WGS sequence"/>
</dbReference>
<name>A0ABV5T3N0_9MICO</name>
<sequence length="66" mass="7118">HERVDASPAPDLNNGGPQKTEYSPGGYYAKNRLARPIRAADDPIAAKLLWDRSAEMVGLKSDDPPG</sequence>
<comment type="caution">
    <text evidence="2">The sequence shown here is derived from an EMBL/GenBank/DDBJ whole genome shotgun (WGS) entry which is preliminary data.</text>
</comment>